<dbReference type="Proteomes" id="UP001152795">
    <property type="component" value="Unassembled WGS sequence"/>
</dbReference>
<gene>
    <name evidence="1" type="ORF">PACLA_8A066107</name>
</gene>
<accession>A0A6S7HUS8</accession>
<dbReference type="InterPro" id="IPR043502">
    <property type="entry name" value="DNA/RNA_pol_sf"/>
</dbReference>
<dbReference type="OrthoDB" id="6434680at2759"/>
<sequence length="423" mass="48108">MVRGESGPVAFNSDFGWVVTGPTNDTESCSKVSGVHLLIEEQCSLLTPSSFALREDESELSKCLSQFWKIESMGINEEKVTKEEFLKDIRYLENEARYEVSLPRKNESIPKSNGYGMCLKRLHQLKSRLDKDKQLLEQYDNKFKDQEKGDINQDPPTLKEYEFRRLPFGLTPSPAILSSTISHHLSRYKEIEPEIVSLLLESLYVDDFAGGAYDDDEALHIYRTSHDLIGKGGFKLRKWHLNSASIRDFIATQEDANGSVKDKVTNANSESTYHNVDVDIEVRKVDASLPCSSSQHSSVSKSNCVKILGISWNEDSDEFCYDLGELVEYAKSLPATKRSVLKLFAKVFDPIGLFSPFTVTMKMLFQTLCTTSVNWDDELDGKALTAWKSLVKDLQALSDIRVPQCYFQRLNELFRTHKIHRVL</sequence>
<dbReference type="InterPro" id="IPR008042">
    <property type="entry name" value="Retrotrans_Pao"/>
</dbReference>
<dbReference type="PANTHER" id="PTHR47331:SF5">
    <property type="entry name" value="RIBONUCLEASE H"/>
    <property type="match status" value="1"/>
</dbReference>
<evidence type="ECO:0000313" key="2">
    <source>
        <dbReference type="Proteomes" id="UP001152795"/>
    </source>
</evidence>
<comment type="caution">
    <text evidence="1">The sequence shown here is derived from an EMBL/GenBank/DDBJ whole genome shotgun (WGS) entry which is preliminary data.</text>
</comment>
<dbReference type="Gene3D" id="3.30.70.270">
    <property type="match status" value="1"/>
</dbReference>
<dbReference type="AlphaFoldDB" id="A0A6S7HUS8"/>
<name>A0A6S7HUS8_PARCT</name>
<dbReference type="PANTHER" id="PTHR47331">
    <property type="entry name" value="PHD-TYPE DOMAIN-CONTAINING PROTEIN"/>
    <property type="match status" value="1"/>
</dbReference>
<reference evidence="1" key="1">
    <citation type="submission" date="2020-04" db="EMBL/GenBank/DDBJ databases">
        <authorList>
            <person name="Alioto T."/>
            <person name="Alioto T."/>
            <person name="Gomez Garrido J."/>
        </authorList>
    </citation>
    <scope>NUCLEOTIDE SEQUENCE</scope>
    <source>
        <strain evidence="1">A484AB</strain>
    </source>
</reference>
<evidence type="ECO:0000313" key="1">
    <source>
        <dbReference type="EMBL" id="CAB4007130.1"/>
    </source>
</evidence>
<dbReference type="InterPro" id="IPR043128">
    <property type="entry name" value="Rev_trsase/Diguanyl_cyclase"/>
</dbReference>
<keyword evidence="2" id="KW-1185">Reference proteome</keyword>
<dbReference type="SUPFAM" id="SSF56672">
    <property type="entry name" value="DNA/RNA polymerases"/>
    <property type="match status" value="1"/>
</dbReference>
<organism evidence="1 2">
    <name type="scientific">Paramuricea clavata</name>
    <name type="common">Red gorgonian</name>
    <name type="synonym">Violescent sea-whip</name>
    <dbReference type="NCBI Taxonomy" id="317549"/>
    <lineage>
        <taxon>Eukaryota</taxon>
        <taxon>Metazoa</taxon>
        <taxon>Cnidaria</taxon>
        <taxon>Anthozoa</taxon>
        <taxon>Octocorallia</taxon>
        <taxon>Malacalcyonacea</taxon>
        <taxon>Plexauridae</taxon>
        <taxon>Paramuricea</taxon>
    </lineage>
</organism>
<dbReference type="Pfam" id="PF05380">
    <property type="entry name" value="Peptidase_A17"/>
    <property type="match status" value="1"/>
</dbReference>
<proteinExistence type="predicted"/>
<dbReference type="EMBL" id="CACRXK020005707">
    <property type="protein sequence ID" value="CAB4007130.1"/>
    <property type="molecule type" value="Genomic_DNA"/>
</dbReference>
<protein>
    <submittedName>
        <fullName evidence="1">Uncharacterized protein</fullName>
    </submittedName>
</protein>